<dbReference type="HOGENOM" id="CLU_3252354_0_0_6"/>
<reference evidence="2 3" key="1">
    <citation type="journal article" date="2005" name="Nucleic Acids Res.">
        <title>Genomic blueprint of Hahella chejuensis, a marine microbe producing an algicidal agent.</title>
        <authorList>
            <person name="Jeong H."/>
            <person name="Yim J.H."/>
            <person name="Lee C."/>
            <person name="Choi S.-H."/>
            <person name="Park Y.K."/>
            <person name="Yoon S.H."/>
            <person name="Hur C.-G."/>
            <person name="Kang H.-Y."/>
            <person name="Kim D."/>
            <person name="Lee H.H."/>
            <person name="Park K.H."/>
            <person name="Park S.-H."/>
            <person name="Park H.-S."/>
            <person name="Lee H.K."/>
            <person name="Oh T.K."/>
            <person name="Kim J.F."/>
        </authorList>
    </citation>
    <scope>NUCLEOTIDE SEQUENCE [LARGE SCALE GENOMIC DNA]</scope>
    <source>
        <strain evidence="2 3">KCTC 2396</strain>
    </source>
</reference>
<evidence type="ECO:0000313" key="3">
    <source>
        <dbReference type="Proteomes" id="UP000000238"/>
    </source>
</evidence>
<dbReference type="EMBL" id="CP000155">
    <property type="protein sequence ID" value="ABC28941.1"/>
    <property type="molecule type" value="Genomic_DNA"/>
</dbReference>
<organism evidence="2 3">
    <name type="scientific">Hahella chejuensis (strain KCTC 2396)</name>
    <dbReference type="NCBI Taxonomy" id="349521"/>
    <lineage>
        <taxon>Bacteria</taxon>
        <taxon>Pseudomonadati</taxon>
        <taxon>Pseudomonadota</taxon>
        <taxon>Gammaproteobacteria</taxon>
        <taxon>Oceanospirillales</taxon>
        <taxon>Hahellaceae</taxon>
        <taxon>Hahella</taxon>
    </lineage>
</organism>
<sequence length="42" mass="4444">MCSTLVGKLNRRGLDLHEASAQQTAVTNRLSAAVKKTSTSKA</sequence>
<dbReference type="AlphaFoldDB" id="Q2SK83"/>
<evidence type="ECO:0000256" key="1">
    <source>
        <dbReference type="SAM" id="MobiDB-lite"/>
    </source>
</evidence>
<evidence type="ECO:0000313" key="2">
    <source>
        <dbReference type="EMBL" id="ABC28941.1"/>
    </source>
</evidence>
<name>Q2SK83_HAHCH</name>
<protein>
    <submittedName>
        <fullName evidence="2">Uncharacterized protein</fullName>
    </submittedName>
</protein>
<feature type="region of interest" description="Disordered" evidence="1">
    <location>
        <begin position="21"/>
        <end position="42"/>
    </location>
</feature>
<accession>Q2SK83</accession>
<keyword evidence="3" id="KW-1185">Reference proteome</keyword>
<proteinExistence type="predicted"/>
<dbReference type="Proteomes" id="UP000000238">
    <property type="component" value="Chromosome"/>
</dbReference>
<dbReference type="KEGG" id="hch:HCH_02112"/>
<gene>
    <name evidence="2" type="ordered locus">HCH_02112</name>
</gene>